<reference evidence="2 3" key="1">
    <citation type="journal article" date="2023" name="J. Phycol.">
        <title>Chrysosporum ovalisporum is synonymous with the true-branching cyanobacterium Umezakia natans (Nostocales/Aphanizomenonaceae).</title>
        <authorList>
            <person name="McGregor G.B."/>
            <person name="Sendall B.C."/>
            <person name="Niiyama Y."/>
            <person name="Tuji A."/>
            <person name="Willis A."/>
        </authorList>
    </citation>
    <scope>NUCLEOTIDE SEQUENCE [LARGE SCALE GENOMIC DNA]</scope>
    <source>
        <strain evidence="2 3">CS-531</strain>
    </source>
</reference>
<sequence length="67" mass="7744">TKLDFTFYFNGSMGAVIPGVDLHALARRDISLKIYKKDYRYHCLVFALAIVLIQYLISYYISSGRFS</sequence>
<keyword evidence="1" id="KW-0812">Transmembrane</keyword>
<organism evidence="2 3">
    <name type="scientific">Anabaenopsis tanganyikae CS-531</name>
    <dbReference type="NCBI Taxonomy" id="2785304"/>
    <lineage>
        <taxon>Bacteria</taxon>
        <taxon>Bacillati</taxon>
        <taxon>Cyanobacteriota</taxon>
        <taxon>Cyanophyceae</taxon>
        <taxon>Nostocales</taxon>
        <taxon>Nodulariaceae</taxon>
        <taxon>Anabaenopsis</taxon>
        <taxon>Anabaenopsis tanganyikae</taxon>
    </lineage>
</organism>
<comment type="caution">
    <text evidence="2">The sequence shown here is derived from an EMBL/GenBank/DDBJ whole genome shotgun (WGS) entry which is preliminary data.</text>
</comment>
<keyword evidence="1" id="KW-1133">Transmembrane helix</keyword>
<proteinExistence type="predicted"/>
<evidence type="ECO:0000256" key="1">
    <source>
        <dbReference type="SAM" id="Phobius"/>
    </source>
</evidence>
<keyword evidence="1" id="KW-0472">Membrane</keyword>
<feature type="transmembrane region" description="Helical" evidence="1">
    <location>
        <begin position="6"/>
        <end position="27"/>
    </location>
</feature>
<feature type="transmembrane region" description="Helical" evidence="1">
    <location>
        <begin position="39"/>
        <end position="61"/>
    </location>
</feature>
<dbReference type="Proteomes" id="UP001159386">
    <property type="component" value="Unassembled WGS sequence"/>
</dbReference>
<feature type="non-terminal residue" evidence="2">
    <location>
        <position position="1"/>
    </location>
</feature>
<gene>
    <name evidence="2" type="ORF">NWP22_12520</name>
</gene>
<evidence type="ECO:0000313" key="3">
    <source>
        <dbReference type="Proteomes" id="UP001159386"/>
    </source>
</evidence>
<name>A0ABT6KFM1_9CYAN</name>
<dbReference type="RefSeq" id="WP_280801959.1">
    <property type="nucleotide sequence ID" value="NZ_JANQDF010000124.1"/>
</dbReference>
<protein>
    <submittedName>
        <fullName evidence="2">Uncharacterized protein</fullName>
    </submittedName>
</protein>
<keyword evidence="3" id="KW-1185">Reference proteome</keyword>
<accession>A0ABT6KFM1</accession>
<evidence type="ECO:0000313" key="2">
    <source>
        <dbReference type="EMBL" id="MDH6106682.1"/>
    </source>
</evidence>
<dbReference type="EMBL" id="JANQDF010000124">
    <property type="protein sequence ID" value="MDH6106682.1"/>
    <property type="molecule type" value="Genomic_DNA"/>
</dbReference>